<name>A0A1Y6F9E2_9SPHN</name>
<evidence type="ECO:0000313" key="3">
    <source>
        <dbReference type="Proteomes" id="UP000194420"/>
    </source>
</evidence>
<dbReference type="Proteomes" id="UP000194420">
    <property type="component" value="Unassembled WGS sequence"/>
</dbReference>
<protein>
    <submittedName>
        <fullName evidence="2">Sensors of blue-light using FAD</fullName>
    </submittedName>
</protein>
<dbReference type="AlphaFoldDB" id="A0A1Y6F9E2"/>
<proteinExistence type="predicted"/>
<sequence length="132" mass="14874">MEQVLYSSIARKGLGSDEVFTIIQTASRLNPQRDITCFLIFRDGRFLQLVEGPGHELDRLIDDLLGDPRHHSLEVLERTQIDARSFPNWRMKRVSRSTGQSALDEIREGLSSNPSGEAVMDAIDEFLETTAA</sequence>
<gene>
    <name evidence="2" type="ORF">SAMN06297468_1254</name>
</gene>
<keyword evidence="3" id="KW-1185">Reference proteome</keyword>
<dbReference type="SUPFAM" id="SSF54975">
    <property type="entry name" value="Acylphosphatase/BLUF domain-like"/>
    <property type="match status" value="1"/>
</dbReference>
<dbReference type="GO" id="GO:0071949">
    <property type="term" value="F:FAD binding"/>
    <property type="evidence" value="ECO:0007669"/>
    <property type="project" value="InterPro"/>
</dbReference>
<organism evidence="2 3">
    <name type="scientific">Altererythrobacter xiamenensis</name>
    <dbReference type="NCBI Taxonomy" id="1316679"/>
    <lineage>
        <taxon>Bacteria</taxon>
        <taxon>Pseudomonadati</taxon>
        <taxon>Pseudomonadota</taxon>
        <taxon>Alphaproteobacteria</taxon>
        <taxon>Sphingomonadales</taxon>
        <taxon>Erythrobacteraceae</taxon>
        <taxon>Altererythrobacter</taxon>
    </lineage>
</organism>
<feature type="domain" description="BLUF" evidence="1">
    <location>
        <begin position="1"/>
        <end position="92"/>
    </location>
</feature>
<dbReference type="Pfam" id="PF04940">
    <property type="entry name" value="BLUF"/>
    <property type="match status" value="1"/>
</dbReference>
<dbReference type="SMART" id="SM01034">
    <property type="entry name" value="BLUF"/>
    <property type="match status" value="1"/>
</dbReference>
<dbReference type="EMBL" id="FXWG01000002">
    <property type="protein sequence ID" value="SMQ68993.1"/>
    <property type="molecule type" value="Genomic_DNA"/>
</dbReference>
<dbReference type="InterPro" id="IPR036046">
    <property type="entry name" value="Acylphosphatase-like_dom_sf"/>
</dbReference>
<accession>A0A1Y6F9E2</accession>
<evidence type="ECO:0000313" key="2">
    <source>
        <dbReference type="EMBL" id="SMQ68993.1"/>
    </source>
</evidence>
<dbReference type="InterPro" id="IPR007024">
    <property type="entry name" value="BLUF_domain"/>
</dbReference>
<reference evidence="3" key="1">
    <citation type="submission" date="2017-04" db="EMBL/GenBank/DDBJ databases">
        <authorList>
            <person name="Varghese N."/>
            <person name="Submissions S."/>
        </authorList>
    </citation>
    <scope>NUCLEOTIDE SEQUENCE [LARGE SCALE GENOMIC DNA]</scope>
</reference>
<dbReference type="RefSeq" id="WP_086437200.1">
    <property type="nucleotide sequence ID" value="NZ_FXWG01000002.1"/>
</dbReference>
<dbReference type="PROSITE" id="PS50925">
    <property type="entry name" value="BLUF"/>
    <property type="match status" value="1"/>
</dbReference>
<dbReference type="Gene3D" id="3.30.70.100">
    <property type="match status" value="1"/>
</dbReference>
<evidence type="ECO:0000259" key="1">
    <source>
        <dbReference type="PROSITE" id="PS50925"/>
    </source>
</evidence>
<dbReference type="GO" id="GO:0009882">
    <property type="term" value="F:blue light photoreceptor activity"/>
    <property type="evidence" value="ECO:0007669"/>
    <property type="project" value="InterPro"/>
</dbReference>
<dbReference type="OrthoDB" id="196105at2"/>